<dbReference type="CDD" id="cd06170">
    <property type="entry name" value="LuxR_C_like"/>
    <property type="match status" value="1"/>
</dbReference>
<dbReference type="GO" id="GO:0000160">
    <property type="term" value="P:phosphorelay signal transduction system"/>
    <property type="evidence" value="ECO:0007669"/>
    <property type="project" value="InterPro"/>
</dbReference>
<dbReference type="GO" id="GO:0003677">
    <property type="term" value="F:DNA binding"/>
    <property type="evidence" value="ECO:0007669"/>
    <property type="project" value="UniProtKB-KW"/>
</dbReference>
<dbReference type="InterPro" id="IPR011006">
    <property type="entry name" value="CheY-like_superfamily"/>
</dbReference>
<evidence type="ECO:0000256" key="3">
    <source>
        <dbReference type="PROSITE-ProRule" id="PRU00169"/>
    </source>
</evidence>
<sequence>MTHTVQAPPIRLMFVDDHPIVRIGLAALIGTLPGMETVAQAGSGREAIALHREHTPDVTLMDLRLPDISGVETIRTIRATSPESRFIVVTTYEGDEDIHQALQAGASGYIIKGLPHNLLAEAIKRVHAGGRYLPPVVKRALASRTPNSDLSAREREILAKIAQGKSNREIAAELELAEITVKCRVSAILERLDVNDRTEAVVAALQRGLLHL</sequence>
<dbReference type="InterPro" id="IPR058245">
    <property type="entry name" value="NreC/VraR/RcsB-like_REC"/>
</dbReference>
<dbReference type="PANTHER" id="PTHR43214:SF43">
    <property type="entry name" value="TWO-COMPONENT RESPONSE REGULATOR"/>
    <property type="match status" value="1"/>
</dbReference>
<organism evidence="6 7">
    <name type="scientific">Granulicella aggregans</name>
    <dbReference type="NCBI Taxonomy" id="474949"/>
    <lineage>
        <taxon>Bacteria</taxon>
        <taxon>Pseudomonadati</taxon>
        <taxon>Acidobacteriota</taxon>
        <taxon>Terriglobia</taxon>
        <taxon>Terriglobales</taxon>
        <taxon>Acidobacteriaceae</taxon>
        <taxon>Granulicella</taxon>
    </lineage>
</organism>
<keyword evidence="7" id="KW-1185">Reference proteome</keyword>
<evidence type="ECO:0000259" key="5">
    <source>
        <dbReference type="PROSITE" id="PS50110"/>
    </source>
</evidence>
<feature type="modified residue" description="4-aspartylphosphate" evidence="3">
    <location>
        <position position="62"/>
    </location>
</feature>
<dbReference type="EMBL" id="JACHIP010000002">
    <property type="protein sequence ID" value="MBB5057259.1"/>
    <property type="molecule type" value="Genomic_DNA"/>
</dbReference>
<proteinExistence type="predicted"/>
<reference evidence="6 7" key="1">
    <citation type="submission" date="2020-08" db="EMBL/GenBank/DDBJ databases">
        <title>Genomic Encyclopedia of Type Strains, Phase IV (KMG-V): Genome sequencing to study the core and pangenomes of soil and plant-associated prokaryotes.</title>
        <authorList>
            <person name="Whitman W."/>
        </authorList>
    </citation>
    <scope>NUCLEOTIDE SEQUENCE [LARGE SCALE GENOMIC DNA]</scope>
    <source>
        <strain evidence="6 7">M8UP14</strain>
    </source>
</reference>
<dbReference type="Proteomes" id="UP000540989">
    <property type="component" value="Unassembled WGS sequence"/>
</dbReference>
<dbReference type="PROSITE" id="PS50043">
    <property type="entry name" value="HTH_LUXR_2"/>
    <property type="match status" value="1"/>
</dbReference>
<feature type="domain" description="HTH luxR-type" evidence="4">
    <location>
        <begin position="143"/>
        <end position="208"/>
    </location>
</feature>
<dbReference type="InterPro" id="IPR016032">
    <property type="entry name" value="Sig_transdc_resp-reg_C-effctor"/>
</dbReference>
<evidence type="ECO:0000313" key="6">
    <source>
        <dbReference type="EMBL" id="MBB5057259.1"/>
    </source>
</evidence>
<gene>
    <name evidence="6" type="ORF">HDF16_001944</name>
</gene>
<dbReference type="SUPFAM" id="SSF46894">
    <property type="entry name" value="C-terminal effector domain of the bipartite response regulators"/>
    <property type="match status" value="1"/>
</dbReference>
<dbReference type="CDD" id="cd17535">
    <property type="entry name" value="REC_NarL-like"/>
    <property type="match status" value="1"/>
</dbReference>
<protein>
    <submittedName>
        <fullName evidence="6">DNA-binding NarL/FixJ family response regulator</fullName>
    </submittedName>
</protein>
<dbReference type="InterPro" id="IPR039420">
    <property type="entry name" value="WalR-like"/>
</dbReference>
<dbReference type="AlphaFoldDB" id="A0A7W8E3I7"/>
<name>A0A7W8E3I7_9BACT</name>
<dbReference type="RefSeq" id="WP_184215866.1">
    <property type="nucleotide sequence ID" value="NZ_JACHIP010000002.1"/>
</dbReference>
<dbReference type="SMART" id="SM00448">
    <property type="entry name" value="REC"/>
    <property type="match status" value="1"/>
</dbReference>
<dbReference type="PRINTS" id="PR00038">
    <property type="entry name" value="HTHLUXR"/>
</dbReference>
<evidence type="ECO:0000256" key="1">
    <source>
        <dbReference type="ARBA" id="ARBA00022553"/>
    </source>
</evidence>
<keyword evidence="1 3" id="KW-0597">Phosphoprotein</keyword>
<dbReference type="InterPro" id="IPR000792">
    <property type="entry name" value="Tscrpt_reg_LuxR_C"/>
</dbReference>
<dbReference type="Pfam" id="PF00196">
    <property type="entry name" value="GerE"/>
    <property type="match status" value="1"/>
</dbReference>
<dbReference type="Gene3D" id="3.40.50.2300">
    <property type="match status" value="1"/>
</dbReference>
<evidence type="ECO:0000259" key="4">
    <source>
        <dbReference type="PROSITE" id="PS50043"/>
    </source>
</evidence>
<evidence type="ECO:0000313" key="7">
    <source>
        <dbReference type="Proteomes" id="UP000540989"/>
    </source>
</evidence>
<dbReference type="PROSITE" id="PS00622">
    <property type="entry name" value="HTH_LUXR_1"/>
    <property type="match status" value="1"/>
</dbReference>
<keyword evidence="2 6" id="KW-0238">DNA-binding</keyword>
<feature type="domain" description="Response regulatory" evidence="5">
    <location>
        <begin position="11"/>
        <end position="127"/>
    </location>
</feature>
<dbReference type="SMART" id="SM00421">
    <property type="entry name" value="HTH_LUXR"/>
    <property type="match status" value="1"/>
</dbReference>
<dbReference type="InterPro" id="IPR001789">
    <property type="entry name" value="Sig_transdc_resp-reg_receiver"/>
</dbReference>
<dbReference type="SUPFAM" id="SSF52172">
    <property type="entry name" value="CheY-like"/>
    <property type="match status" value="1"/>
</dbReference>
<dbReference type="PANTHER" id="PTHR43214">
    <property type="entry name" value="TWO-COMPONENT RESPONSE REGULATOR"/>
    <property type="match status" value="1"/>
</dbReference>
<accession>A0A7W8E3I7</accession>
<dbReference type="PROSITE" id="PS50110">
    <property type="entry name" value="RESPONSE_REGULATORY"/>
    <property type="match status" value="1"/>
</dbReference>
<comment type="caution">
    <text evidence="6">The sequence shown here is derived from an EMBL/GenBank/DDBJ whole genome shotgun (WGS) entry which is preliminary data.</text>
</comment>
<dbReference type="Pfam" id="PF00072">
    <property type="entry name" value="Response_reg"/>
    <property type="match status" value="1"/>
</dbReference>
<evidence type="ECO:0000256" key="2">
    <source>
        <dbReference type="ARBA" id="ARBA00023125"/>
    </source>
</evidence>
<dbReference type="GO" id="GO:0006355">
    <property type="term" value="P:regulation of DNA-templated transcription"/>
    <property type="evidence" value="ECO:0007669"/>
    <property type="project" value="InterPro"/>
</dbReference>